<dbReference type="AlphaFoldDB" id="A0A831RIP0"/>
<proteinExistence type="predicted"/>
<reference evidence="2" key="1">
    <citation type="journal article" date="2020" name="mSystems">
        <title>Genome- and Community-Level Interaction Insights into Carbon Utilization and Element Cycling Functions of Hydrothermarchaeota in Hydrothermal Sediment.</title>
        <authorList>
            <person name="Zhou Z."/>
            <person name="Liu Y."/>
            <person name="Xu W."/>
            <person name="Pan J."/>
            <person name="Luo Z.H."/>
            <person name="Li M."/>
        </authorList>
    </citation>
    <scope>NUCLEOTIDE SEQUENCE [LARGE SCALE GENOMIC DNA]</scope>
    <source>
        <strain evidence="2">HyVt-443</strain>
    </source>
</reference>
<dbReference type="InterPro" id="IPR004509">
    <property type="entry name" value="Competence_ComEA_HhH"/>
</dbReference>
<accession>A0A831RIP0</accession>
<feature type="chain" id="PRO_5032636451" evidence="1">
    <location>
        <begin position="23"/>
        <end position="94"/>
    </location>
</feature>
<keyword evidence="1" id="KW-0732">Signal</keyword>
<dbReference type="Gene3D" id="1.10.150.280">
    <property type="entry name" value="AF1531-like domain"/>
    <property type="match status" value="1"/>
</dbReference>
<dbReference type="EMBL" id="DRKP01000006">
    <property type="protein sequence ID" value="HEB94840.1"/>
    <property type="molecule type" value="Genomic_DNA"/>
</dbReference>
<gene>
    <name evidence="2" type="ORF">ENI96_00215</name>
</gene>
<dbReference type="InterPro" id="IPR051675">
    <property type="entry name" value="Endo/Exo/Phosphatase_dom_1"/>
</dbReference>
<feature type="signal peptide" evidence="1">
    <location>
        <begin position="1"/>
        <end position="22"/>
    </location>
</feature>
<dbReference type="GO" id="GO:0015627">
    <property type="term" value="C:type II protein secretion system complex"/>
    <property type="evidence" value="ECO:0007669"/>
    <property type="project" value="TreeGrafter"/>
</dbReference>
<protein>
    <submittedName>
        <fullName evidence="2">ComEA family DNA-binding protein</fullName>
    </submittedName>
</protein>
<sequence length="94" mass="10105">MKRLTRVLSMALLLALAAPALANPVDINSADAATLAASLTGVGEARARAIVAYREQHGPFRRVEDLKQVRGIGDHVLQVNRDLLTVNAANPPRR</sequence>
<dbReference type="PANTHER" id="PTHR21180">
    <property type="entry name" value="ENDONUCLEASE/EXONUCLEASE/PHOSPHATASE FAMILY DOMAIN-CONTAINING PROTEIN 1"/>
    <property type="match status" value="1"/>
</dbReference>
<evidence type="ECO:0000256" key="1">
    <source>
        <dbReference type="SAM" id="SignalP"/>
    </source>
</evidence>
<dbReference type="Pfam" id="PF12836">
    <property type="entry name" value="HHH_3"/>
    <property type="match status" value="1"/>
</dbReference>
<evidence type="ECO:0000313" key="2">
    <source>
        <dbReference type="EMBL" id="HEB94840.1"/>
    </source>
</evidence>
<dbReference type="PANTHER" id="PTHR21180:SF32">
    <property type="entry name" value="ENDONUCLEASE_EXONUCLEASE_PHOSPHATASE FAMILY DOMAIN-CONTAINING PROTEIN 1"/>
    <property type="match status" value="1"/>
</dbReference>
<keyword evidence="2" id="KW-0238">DNA-binding</keyword>
<name>A0A831RIP0_9GAMM</name>
<comment type="caution">
    <text evidence="2">The sequence shown here is derived from an EMBL/GenBank/DDBJ whole genome shotgun (WGS) entry which is preliminary data.</text>
</comment>
<dbReference type="InterPro" id="IPR010994">
    <property type="entry name" value="RuvA_2-like"/>
</dbReference>
<dbReference type="GO" id="GO:0015628">
    <property type="term" value="P:protein secretion by the type II secretion system"/>
    <property type="evidence" value="ECO:0007669"/>
    <property type="project" value="TreeGrafter"/>
</dbReference>
<dbReference type="NCBIfam" id="TIGR00426">
    <property type="entry name" value="competence protein ComEA helix-hairpin-helix repeat region"/>
    <property type="match status" value="1"/>
</dbReference>
<dbReference type="SUPFAM" id="SSF47781">
    <property type="entry name" value="RuvA domain 2-like"/>
    <property type="match status" value="1"/>
</dbReference>
<dbReference type="GO" id="GO:0003677">
    <property type="term" value="F:DNA binding"/>
    <property type="evidence" value="ECO:0007669"/>
    <property type="project" value="UniProtKB-KW"/>
</dbReference>
<organism evidence="2">
    <name type="scientific">Sedimenticola thiotaurini</name>
    <dbReference type="NCBI Taxonomy" id="1543721"/>
    <lineage>
        <taxon>Bacteria</taxon>
        <taxon>Pseudomonadati</taxon>
        <taxon>Pseudomonadota</taxon>
        <taxon>Gammaproteobacteria</taxon>
        <taxon>Chromatiales</taxon>
        <taxon>Sedimenticolaceae</taxon>
        <taxon>Sedimenticola</taxon>
    </lineage>
</organism>
<dbReference type="Proteomes" id="UP000886251">
    <property type="component" value="Unassembled WGS sequence"/>
</dbReference>